<dbReference type="PANTHER" id="PTHR10890">
    <property type="entry name" value="CYSTEINYL-TRNA SYNTHETASE"/>
    <property type="match status" value="1"/>
</dbReference>
<dbReference type="GO" id="GO:0006423">
    <property type="term" value="P:cysteinyl-tRNA aminoacylation"/>
    <property type="evidence" value="ECO:0007669"/>
    <property type="project" value="UniProtKB-UniRule"/>
</dbReference>
<keyword evidence="4 12" id="KW-0963">Cytoplasm</keyword>
<dbReference type="InterPro" id="IPR024909">
    <property type="entry name" value="Cys-tRNA/MSH_ligase"/>
</dbReference>
<dbReference type="Pfam" id="PF23493">
    <property type="entry name" value="CysS_C"/>
    <property type="match status" value="1"/>
</dbReference>
<dbReference type="GO" id="GO:0004817">
    <property type="term" value="F:cysteine-tRNA ligase activity"/>
    <property type="evidence" value="ECO:0007669"/>
    <property type="project" value="UniProtKB-UniRule"/>
</dbReference>
<evidence type="ECO:0000256" key="11">
    <source>
        <dbReference type="ARBA" id="ARBA00023146"/>
    </source>
</evidence>
<evidence type="ECO:0000256" key="6">
    <source>
        <dbReference type="ARBA" id="ARBA00022723"/>
    </source>
</evidence>
<dbReference type="AlphaFoldDB" id="A0A318HVZ2"/>
<comment type="subunit">
    <text evidence="3 12">Monomer.</text>
</comment>
<protein>
    <recommendedName>
        <fullName evidence="12">Cysteine--tRNA ligase</fullName>
        <ecNumber evidence="12">6.1.1.16</ecNumber>
    </recommendedName>
    <alternativeName>
        <fullName evidence="12">Cysteinyl-tRNA synthetase</fullName>
        <shortName evidence="12">CysRS</shortName>
    </alternativeName>
</protein>
<dbReference type="GO" id="GO:0005829">
    <property type="term" value="C:cytosol"/>
    <property type="evidence" value="ECO:0007669"/>
    <property type="project" value="TreeGrafter"/>
</dbReference>
<sequence length="543" mass="61074">MNEQNKPADNSAQIQSNSAQTTESTQHTTPLSPWRGDGGEASCGVDLPNSPLLIYNTLTRQKERFEPLHAPNVGMYVCGPTVYGDPHLGHARPSITFDVVFRYLQHLGYKVRYVRNITDVGHLEHDADEGDDKIAKKARLEQLEPMEIAQHYTNTYHAAMQMLNVLPPSIEPQASGHIIEQEELVKKIIDNGFAYESNGSIYFDIAKYNQKHRYGILSGRNLEDVLDASRQLDGVGEKRNQADFALWKRAQPEHIMRWPSPWSDGFPGWHCECTAMGRKYLGNKFDIHGGGMDLVFPHHECEIAQAVASEGEQMVRYWMHNNMITINGQKMGKSLGNFITLEQFFTGAHPMLEKAYSPMTIRFFILSAHYRGTVDFSNEALQASEKGLERLLNGIADLQRIQPAKNSDETTTTIVNELPGKCYAAINDDFQTPMVLSHLFEACRLINTLIDHKAQISAQHLEQLSATMHLFAFQLLGLKAENGNNNDAREEAFGQVVDMVLDLRAKAKADKDWATSDRIRDELAAAGFEVKDTKDGATWKLNK</sequence>
<dbReference type="InterPro" id="IPR032678">
    <property type="entry name" value="tRNA-synt_1_cat_dom"/>
</dbReference>
<dbReference type="EMBL" id="QJJX01000010">
    <property type="protein sequence ID" value="PXX22608.1"/>
    <property type="molecule type" value="Genomic_DNA"/>
</dbReference>
<dbReference type="InterPro" id="IPR056411">
    <property type="entry name" value="CysS_C"/>
</dbReference>
<evidence type="ECO:0000256" key="10">
    <source>
        <dbReference type="ARBA" id="ARBA00022917"/>
    </source>
</evidence>
<evidence type="ECO:0000256" key="13">
    <source>
        <dbReference type="SAM" id="MobiDB-lite"/>
    </source>
</evidence>
<evidence type="ECO:0000256" key="3">
    <source>
        <dbReference type="ARBA" id="ARBA00011245"/>
    </source>
</evidence>
<evidence type="ECO:0000313" key="15">
    <source>
        <dbReference type="EMBL" id="PXX22608.1"/>
    </source>
</evidence>
<dbReference type="Proteomes" id="UP000248314">
    <property type="component" value="Unassembled WGS sequence"/>
</dbReference>
<keyword evidence="8 12" id="KW-0862">Zinc</keyword>
<dbReference type="InterPro" id="IPR014729">
    <property type="entry name" value="Rossmann-like_a/b/a_fold"/>
</dbReference>
<dbReference type="FunFam" id="3.40.50.620:FF:000140">
    <property type="entry name" value="Cysteine--tRNA ligase"/>
    <property type="match status" value="1"/>
</dbReference>
<dbReference type="GO" id="GO:0008270">
    <property type="term" value="F:zinc ion binding"/>
    <property type="evidence" value="ECO:0007669"/>
    <property type="project" value="UniProtKB-UniRule"/>
</dbReference>
<evidence type="ECO:0000256" key="7">
    <source>
        <dbReference type="ARBA" id="ARBA00022741"/>
    </source>
</evidence>
<feature type="compositionally biased region" description="Polar residues" evidence="13">
    <location>
        <begin position="1"/>
        <end position="31"/>
    </location>
</feature>
<feature type="binding site" evidence="12">
    <location>
        <position position="333"/>
    </location>
    <ligand>
        <name>ATP</name>
        <dbReference type="ChEBI" id="CHEBI:30616"/>
    </ligand>
</feature>
<dbReference type="SUPFAM" id="SSF52374">
    <property type="entry name" value="Nucleotidylyl transferase"/>
    <property type="match status" value="1"/>
</dbReference>
<evidence type="ECO:0000256" key="5">
    <source>
        <dbReference type="ARBA" id="ARBA00022598"/>
    </source>
</evidence>
<dbReference type="InterPro" id="IPR015273">
    <property type="entry name" value="Cys-tRNA-synt_Ia_DALR"/>
</dbReference>
<dbReference type="STRING" id="1122991.GCA_000613445_01601"/>
<comment type="caution">
    <text evidence="15">The sequence shown here is derived from an EMBL/GenBank/DDBJ whole genome shotgun (WGS) entry which is preliminary data.</text>
</comment>
<keyword evidence="7 12" id="KW-0547">Nucleotide-binding</keyword>
<dbReference type="HAMAP" id="MF_00041">
    <property type="entry name" value="Cys_tRNA_synth"/>
    <property type="match status" value="1"/>
</dbReference>
<organism evidence="15 16">
    <name type="scientific">Hoylesella shahii DSM 15611 = JCM 12083</name>
    <dbReference type="NCBI Taxonomy" id="1122991"/>
    <lineage>
        <taxon>Bacteria</taxon>
        <taxon>Pseudomonadati</taxon>
        <taxon>Bacteroidota</taxon>
        <taxon>Bacteroidia</taxon>
        <taxon>Bacteroidales</taxon>
        <taxon>Prevotellaceae</taxon>
        <taxon>Hoylesella</taxon>
    </lineage>
</organism>
<feature type="binding site" evidence="12">
    <location>
        <position position="302"/>
    </location>
    <ligand>
        <name>Zn(2+)</name>
        <dbReference type="ChEBI" id="CHEBI:29105"/>
    </ligand>
</feature>
<dbReference type="Gene3D" id="3.40.50.620">
    <property type="entry name" value="HUPs"/>
    <property type="match status" value="1"/>
</dbReference>
<reference evidence="15 16" key="1">
    <citation type="submission" date="2018-05" db="EMBL/GenBank/DDBJ databases">
        <title>Genomic Encyclopedia of Type Strains, Phase I: the one thousand microbial genomes (KMG-I) project.</title>
        <authorList>
            <person name="Kyrpides N."/>
        </authorList>
    </citation>
    <scope>NUCLEOTIDE SEQUENCE [LARGE SCALE GENOMIC DNA]</scope>
    <source>
        <strain evidence="15 16">DSM 15611</strain>
    </source>
</reference>
<keyword evidence="16" id="KW-1185">Reference proteome</keyword>
<dbReference type="Pfam" id="PF09190">
    <property type="entry name" value="DALR_2"/>
    <property type="match status" value="1"/>
</dbReference>
<comment type="cofactor">
    <cofactor evidence="12">
        <name>Zn(2+)</name>
        <dbReference type="ChEBI" id="CHEBI:29105"/>
    </cofactor>
    <text evidence="12">Binds 1 zinc ion per subunit.</text>
</comment>
<dbReference type="SMART" id="SM00840">
    <property type="entry name" value="DALR_2"/>
    <property type="match status" value="1"/>
</dbReference>
<dbReference type="SUPFAM" id="SSF47323">
    <property type="entry name" value="Anticodon-binding domain of a subclass of class I aminoacyl-tRNA synthetases"/>
    <property type="match status" value="1"/>
</dbReference>
<keyword evidence="11 12" id="KW-0030">Aminoacyl-tRNA synthetase</keyword>
<dbReference type="PANTHER" id="PTHR10890:SF3">
    <property type="entry name" value="CYSTEINE--TRNA LIGASE, CYTOPLASMIC"/>
    <property type="match status" value="1"/>
</dbReference>
<dbReference type="CDD" id="cd00672">
    <property type="entry name" value="CysRS_core"/>
    <property type="match status" value="1"/>
</dbReference>
<gene>
    <name evidence="12" type="primary">cysS</name>
    <name evidence="15" type="ORF">EJ73_01143</name>
</gene>
<dbReference type="InterPro" id="IPR015803">
    <property type="entry name" value="Cys-tRNA-ligase"/>
</dbReference>
<feature type="binding site" evidence="12">
    <location>
        <position position="298"/>
    </location>
    <ligand>
        <name>Zn(2+)</name>
        <dbReference type="ChEBI" id="CHEBI:29105"/>
    </ligand>
</feature>
<dbReference type="Gene3D" id="1.20.120.1910">
    <property type="entry name" value="Cysteine-tRNA ligase, C-terminal anti-codon recognition domain"/>
    <property type="match status" value="1"/>
</dbReference>
<evidence type="ECO:0000259" key="14">
    <source>
        <dbReference type="SMART" id="SM00840"/>
    </source>
</evidence>
<keyword evidence="10 12" id="KW-0648">Protein biosynthesis</keyword>
<keyword evidence="5 12" id="KW-0436">Ligase</keyword>
<comment type="subcellular location">
    <subcellularLocation>
        <location evidence="1 12">Cytoplasm</location>
    </subcellularLocation>
</comment>
<feature type="region of interest" description="Disordered" evidence="13">
    <location>
        <begin position="1"/>
        <end position="42"/>
    </location>
</feature>
<dbReference type="InterPro" id="IPR009080">
    <property type="entry name" value="tRNAsynth_Ia_anticodon-bd"/>
</dbReference>
<name>A0A318HVZ2_9BACT</name>
<dbReference type="PRINTS" id="PR00983">
    <property type="entry name" value="TRNASYNTHCYS"/>
</dbReference>
<accession>A0A318HVZ2</accession>
<comment type="similarity">
    <text evidence="2 12">Belongs to the class-I aminoacyl-tRNA synthetase family.</text>
</comment>
<dbReference type="RefSeq" id="WP_025816132.1">
    <property type="nucleotide sequence ID" value="NZ_BAIZ01000020.1"/>
</dbReference>
<evidence type="ECO:0000313" key="16">
    <source>
        <dbReference type="Proteomes" id="UP000248314"/>
    </source>
</evidence>
<dbReference type="Pfam" id="PF01406">
    <property type="entry name" value="tRNA-synt_1e"/>
    <property type="match status" value="1"/>
</dbReference>
<keyword evidence="9 12" id="KW-0067">ATP-binding</keyword>
<feature type="short sequence motif" description="'KMSKS' region" evidence="12">
    <location>
        <begin position="330"/>
        <end position="334"/>
    </location>
</feature>
<evidence type="ECO:0000256" key="9">
    <source>
        <dbReference type="ARBA" id="ARBA00022840"/>
    </source>
</evidence>
<feature type="short sequence motif" description="'HIGH' region" evidence="12">
    <location>
        <begin position="80"/>
        <end position="90"/>
    </location>
</feature>
<comment type="catalytic activity">
    <reaction evidence="12">
        <text>tRNA(Cys) + L-cysteine + ATP = L-cysteinyl-tRNA(Cys) + AMP + diphosphate</text>
        <dbReference type="Rhea" id="RHEA:17773"/>
        <dbReference type="Rhea" id="RHEA-COMP:9661"/>
        <dbReference type="Rhea" id="RHEA-COMP:9679"/>
        <dbReference type="ChEBI" id="CHEBI:30616"/>
        <dbReference type="ChEBI" id="CHEBI:33019"/>
        <dbReference type="ChEBI" id="CHEBI:35235"/>
        <dbReference type="ChEBI" id="CHEBI:78442"/>
        <dbReference type="ChEBI" id="CHEBI:78517"/>
        <dbReference type="ChEBI" id="CHEBI:456215"/>
        <dbReference type="EC" id="6.1.1.16"/>
    </reaction>
</comment>
<feature type="domain" description="Cysteinyl-tRNA synthetase class Ia DALR" evidence="14">
    <location>
        <begin position="421"/>
        <end position="493"/>
    </location>
</feature>
<proteinExistence type="inferred from homology"/>
<evidence type="ECO:0000256" key="12">
    <source>
        <dbReference type="HAMAP-Rule" id="MF_00041"/>
    </source>
</evidence>
<evidence type="ECO:0000256" key="4">
    <source>
        <dbReference type="ARBA" id="ARBA00022490"/>
    </source>
</evidence>
<dbReference type="EC" id="6.1.1.16" evidence="12"/>
<evidence type="ECO:0000256" key="2">
    <source>
        <dbReference type="ARBA" id="ARBA00005594"/>
    </source>
</evidence>
<feature type="binding site" evidence="12">
    <location>
        <position position="273"/>
    </location>
    <ligand>
        <name>Zn(2+)</name>
        <dbReference type="ChEBI" id="CHEBI:29105"/>
    </ligand>
</feature>
<evidence type="ECO:0000256" key="8">
    <source>
        <dbReference type="ARBA" id="ARBA00022833"/>
    </source>
</evidence>
<dbReference type="GO" id="GO:0005524">
    <property type="term" value="F:ATP binding"/>
    <property type="evidence" value="ECO:0007669"/>
    <property type="project" value="UniProtKB-UniRule"/>
</dbReference>
<dbReference type="NCBIfam" id="TIGR00435">
    <property type="entry name" value="cysS"/>
    <property type="match status" value="1"/>
</dbReference>
<keyword evidence="6 12" id="KW-0479">Metal-binding</keyword>
<evidence type="ECO:0000256" key="1">
    <source>
        <dbReference type="ARBA" id="ARBA00004496"/>
    </source>
</evidence>
<feature type="binding site" evidence="12">
    <location>
        <position position="78"/>
    </location>
    <ligand>
        <name>Zn(2+)</name>
        <dbReference type="ChEBI" id="CHEBI:29105"/>
    </ligand>
</feature>